<dbReference type="GO" id="GO:0007059">
    <property type="term" value="P:chromosome segregation"/>
    <property type="evidence" value="ECO:0007669"/>
    <property type="project" value="InterPro"/>
</dbReference>
<keyword evidence="7 9" id="KW-0131">Cell cycle</keyword>
<dbReference type="VEuPathDB" id="FungiDB:H257_06191"/>
<evidence type="ECO:0000256" key="2">
    <source>
        <dbReference type="ARBA" id="ARBA00006379"/>
    </source>
</evidence>
<dbReference type="AlphaFoldDB" id="W4GMV5"/>
<sequence>MADSLETHLEATARALSTWVENEKATLEETKQIFSEEMEKDRQQLQNLMAKKEQLATAASTREETRSEKLRTIQGSQSEVRLLQAEMSTSEPVVLGLRAQKALHDSKLSNFTHDVSQASQAHALSVAELTKCIDMYRKLGLVINATGDKNLSFVFTQIDRDVPSREFTFSLRIRSDSDLFVVDSCAPAIPALNKLVDQLNATGNLSSFVRSMRQEFQHTVVLS</sequence>
<evidence type="ECO:0000256" key="10">
    <source>
        <dbReference type="SAM" id="Coils"/>
    </source>
</evidence>
<dbReference type="GO" id="GO:0051301">
    <property type="term" value="P:cell division"/>
    <property type="evidence" value="ECO:0007669"/>
    <property type="project" value="UniProtKB-UniRule"/>
</dbReference>
<name>W4GMV5_APHAT</name>
<comment type="similarity">
    <text evidence="2 9">Belongs to the SPC25 family.</text>
</comment>
<evidence type="ECO:0000256" key="3">
    <source>
        <dbReference type="ARBA" id="ARBA00022454"/>
    </source>
</evidence>
<comment type="subunit">
    <text evidence="9">Component of the NDC80 complex.</text>
</comment>
<comment type="function">
    <text evidence="9">Acts as a component of the essential kinetochore-associated NDC80 complex, which is required for chromosome segregation and spindle checkpoint activity.</text>
</comment>
<gene>
    <name evidence="12" type="ORF">H257_06191</name>
</gene>
<evidence type="ECO:0000256" key="7">
    <source>
        <dbReference type="ARBA" id="ARBA00023306"/>
    </source>
</evidence>
<protein>
    <recommendedName>
        <fullName evidence="9">Kinetochore protein SPC25</fullName>
    </recommendedName>
</protein>
<evidence type="ECO:0000256" key="6">
    <source>
        <dbReference type="ARBA" id="ARBA00023054"/>
    </source>
</evidence>
<dbReference type="RefSeq" id="XP_009829633.1">
    <property type="nucleotide sequence ID" value="XM_009831331.1"/>
</dbReference>
<dbReference type="GO" id="GO:0031262">
    <property type="term" value="C:Ndc80 complex"/>
    <property type="evidence" value="ECO:0007669"/>
    <property type="project" value="InterPro"/>
</dbReference>
<evidence type="ECO:0000259" key="11">
    <source>
        <dbReference type="Pfam" id="PF08234"/>
    </source>
</evidence>
<evidence type="ECO:0000256" key="8">
    <source>
        <dbReference type="ARBA" id="ARBA00023328"/>
    </source>
</evidence>
<dbReference type="CDD" id="cd23784">
    <property type="entry name" value="RWD_Spc25"/>
    <property type="match status" value="1"/>
</dbReference>
<evidence type="ECO:0000256" key="4">
    <source>
        <dbReference type="ARBA" id="ARBA00022618"/>
    </source>
</evidence>
<keyword evidence="4 9" id="KW-0132">Cell division</keyword>
<evidence type="ECO:0000256" key="1">
    <source>
        <dbReference type="ARBA" id="ARBA00004584"/>
    </source>
</evidence>
<dbReference type="InterPro" id="IPR045143">
    <property type="entry name" value="Spc25"/>
</dbReference>
<dbReference type="InterPro" id="IPR013255">
    <property type="entry name" value="Spc25_C"/>
</dbReference>
<dbReference type="GeneID" id="20808187"/>
<keyword evidence="9" id="KW-0539">Nucleus</keyword>
<reference evidence="12" key="1">
    <citation type="submission" date="2013-12" db="EMBL/GenBank/DDBJ databases">
        <title>The Genome Sequence of Aphanomyces astaci APO3.</title>
        <authorList>
            <consortium name="The Broad Institute Genomics Platform"/>
            <person name="Russ C."/>
            <person name="Tyler B."/>
            <person name="van West P."/>
            <person name="Dieguez-Uribeondo J."/>
            <person name="Young S.K."/>
            <person name="Zeng Q."/>
            <person name="Gargeya S."/>
            <person name="Fitzgerald M."/>
            <person name="Abouelleil A."/>
            <person name="Alvarado L."/>
            <person name="Chapman S.B."/>
            <person name="Gainer-Dewar J."/>
            <person name="Goldberg J."/>
            <person name="Griggs A."/>
            <person name="Gujja S."/>
            <person name="Hansen M."/>
            <person name="Howarth C."/>
            <person name="Imamovic A."/>
            <person name="Ireland A."/>
            <person name="Larimer J."/>
            <person name="McCowan C."/>
            <person name="Murphy C."/>
            <person name="Pearson M."/>
            <person name="Poon T.W."/>
            <person name="Priest M."/>
            <person name="Roberts A."/>
            <person name="Saif S."/>
            <person name="Shea T."/>
            <person name="Sykes S."/>
            <person name="Wortman J."/>
            <person name="Nusbaum C."/>
            <person name="Birren B."/>
        </authorList>
    </citation>
    <scope>NUCLEOTIDE SEQUENCE [LARGE SCALE GENOMIC DNA]</scope>
    <source>
        <strain evidence="12">APO3</strain>
    </source>
</reference>
<dbReference type="STRING" id="112090.W4GMV5"/>
<keyword evidence="8 9" id="KW-0137">Centromere</keyword>
<dbReference type="Pfam" id="PF08234">
    <property type="entry name" value="Spindle_Spc25"/>
    <property type="match status" value="1"/>
</dbReference>
<dbReference type="FunFam" id="3.30.457.50:FF:000001">
    <property type="entry name" value="Probable kinetochore protein spc25"/>
    <property type="match status" value="1"/>
</dbReference>
<feature type="coiled-coil region" evidence="10">
    <location>
        <begin position="24"/>
        <end position="58"/>
    </location>
</feature>
<comment type="subcellular location">
    <subcellularLocation>
        <location evidence="1">Chromosome</location>
        <location evidence="1">Centromere</location>
    </subcellularLocation>
    <subcellularLocation>
        <location evidence="9">Nucleus</location>
    </subcellularLocation>
    <subcellularLocation>
        <location evidence="9">Chromosome</location>
        <location evidence="9">Centromere</location>
        <location evidence="9">Kinetochore</location>
    </subcellularLocation>
</comment>
<evidence type="ECO:0000313" key="12">
    <source>
        <dbReference type="EMBL" id="ETV80686.1"/>
    </source>
</evidence>
<evidence type="ECO:0000256" key="9">
    <source>
        <dbReference type="RuleBase" id="RU367150"/>
    </source>
</evidence>
<keyword evidence="3 9" id="KW-0158">Chromosome</keyword>
<dbReference type="PANTHER" id="PTHR14281">
    <property type="entry name" value="KINETOCHORE PROTEIN SPC25-RELATED"/>
    <property type="match status" value="1"/>
</dbReference>
<evidence type="ECO:0000256" key="5">
    <source>
        <dbReference type="ARBA" id="ARBA00022776"/>
    </source>
</evidence>
<dbReference type="OrthoDB" id="6353017at2759"/>
<keyword evidence="6 10" id="KW-0175">Coiled coil</keyword>
<dbReference type="EMBL" id="KI913125">
    <property type="protein sequence ID" value="ETV80686.1"/>
    <property type="molecule type" value="Genomic_DNA"/>
</dbReference>
<dbReference type="Gene3D" id="3.30.457.50">
    <property type="entry name" value="Chromosome segregation protein Spc25"/>
    <property type="match status" value="1"/>
</dbReference>
<proteinExistence type="inferred from homology"/>
<feature type="domain" description="Chromosome segregation protein Spc25 C-terminal" evidence="11">
    <location>
        <begin position="147"/>
        <end position="217"/>
    </location>
</feature>
<keyword evidence="5 9" id="KW-0498">Mitosis</keyword>
<dbReference type="GO" id="GO:0005634">
    <property type="term" value="C:nucleus"/>
    <property type="evidence" value="ECO:0007669"/>
    <property type="project" value="UniProtKB-SubCell"/>
</dbReference>
<dbReference type="PANTHER" id="PTHR14281:SF0">
    <property type="entry name" value="KINETOCHORE PROTEIN SPC25"/>
    <property type="match status" value="1"/>
</dbReference>
<organism evidence="12">
    <name type="scientific">Aphanomyces astaci</name>
    <name type="common">Crayfish plague agent</name>
    <dbReference type="NCBI Taxonomy" id="112090"/>
    <lineage>
        <taxon>Eukaryota</taxon>
        <taxon>Sar</taxon>
        <taxon>Stramenopiles</taxon>
        <taxon>Oomycota</taxon>
        <taxon>Saprolegniomycetes</taxon>
        <taxon>Saprolegniales</taxon>
        <taxon>Verrucalvaceae</taxon>
        <taxon>Aphanomyces</taxon>
    </lineage>
</organism>
<keyword evidence="9" id="KW-0995">Kinetochore</keyword>
<accession>W4GMV5</accession>